<protein>
    <submittedName>
        <fullName evidence="2">Probable metal-dependent peptidase</fullName>
    </submittedName>
</protein>
<name>A0A0X8X8J4_HALHR</name>
<evidence type="ECO:0000313" key="2">
    <source>
        <dbReference type="EMBL" id="BAU57531.1"/>
    </source>
</evidence>
<keyword evidence="1" id="KW-0472">Membrane</keyword>
<sequence length="228" mass="24906">MIWGLLLIALLIAVYAPSLWVQRVMKRYSHPEGRYPVSGAELARELLDGYGLNAVRVEPTASGDHYDPQERAVRLSESHYQGRSLAAITIAAHEVGHAVQHASGYQPFVWRQKLVKWAGRGQQIGVGLLFLAPVLGGLLRAPALIGLLALGGIMAMGSGIVVHLVTLPTEIDASFKRALPMLQRSGYLFADVDPPHARRLLSAAACTYVAQALASLLNFWAWLRMLRP</sequence>
<feature type="transmembrane region" description="Helical" evidence="1">
    <location>
        <begin position="145"/>
        <end position="167"/>
    </location>
</feature>
<dbReference type="OrthoDB" id="9805386at2"/>
<accession>A0A0X8X8J4</accession>
<feature type="transmembrane region" description="Helical" evidence="1">
    <location>
        <begin position="200"/>
        <end position="223"/>
    </location>
</feature>
<evidence type="ECO:0000313" key="3">
    <source>
        <dbReference type="Proteomes" id="UP000218890"/>
    </source>
</evidence>
<dbReference type="AlphaFoldDB" id="A0A0X8X8J4"/>
<keyword evidence="1" id="KW-0812">Transmembrane</keyword>
<keyword evidence="1" id="KW-1133">Transmembrane helix</keyword>
<dbReference type="EMBL" id="AP017372">
    <property type="protein sequence ID" value="BAU57531.1"/>
    <property type="molecule type" value="Genomic_DNA"/>
</dbReference>
<dbReference type="RefSeq" id="WP_096408644.1">
    <property type="nucleotide sequence ID" value="NZ_AP017372.2"/>
</dbReference>
<dbReference type="Pfam" id="PF04298">
    <property type="entry name" value="Zn_peptidase_2"/>
    <property type="match status" value="1"/>
</dbReference>
<gene>
    <name evidence="2" type="ORF">HH1059_08390</name>
</gene>
<organism evidence="2 3">
    <name type="scientific">Halorhodospira halochloris</name>
    <name type="common">Ectothiorhodospira halochloris</name>
    <dbReference type="NCBI Taxonomy" id="1052"/>
    <lineage>
        <taxon>Bacteria</taxon>
        <taxon>Pseudomonadati</taxon>
        <taxon>Pseudomonadota</taxon>
        <taxon>Gammaproteobacteria</taxon>
        <taxon>Chromatiales</taxon>
        <taxon>Ectothiorhodospiraceae</taxon>
        <taxon>Halorhodospira</taxon>
    </lineage>
</organism>
<dbReference type="InterPro" id="IPR007395">
    <property type="entry name" value="Zn_peptidase_2"/>
</dbReference>
<dbReference type="PANTHER" id="PTHR36434">
    <property type="entry name" value="MEMBRANE PROTEASE YUGP-RELATED"/>
    <property type="match status" value="1"/>
</dbReference>
<reference evidence="2" key="1">
    <citation type="submission" date="2016-02" db="EMBL/GenBank/DDBJ databases">
        <title>Halorhodospira halochloris DSM-1059 complete genome, version 2.</title>
        <authorList>
            <person name="Tsukatani Y."/>
        </authorList>
    </citation>
    <scope>NUCLEOTIDE SEQUENCE</scope>
    <source>
        <strain evidence="2">DSM 1059</strain>
    </source>
</reference>
<feature type="transmembrane region" description="Helical" evidence="1">
    <location>
        <begin position="121"/>
        <end position="139"/>
    </location>
</feature>
<evidence type="ECO:0000256" key="1">
    <source>
        <dbReference type="SAM" id="Phobius"/>
    </source>
</evidence>
<dbReference type="Proteomes" id="UP000218890">
    <property type="component" value="Chromosome"/>
</dbReference>
<keyword evidence="3" id="KW-1185">Reference proteome</keyword>
<feature type="transmembrane region" description="Helical" evidence="1">
    <location>
        <begin position="6"/>
        <end position="25"/>
    </location>
</feature>
<dbReference type="PANTHER" id="PTHR36434:SF1">
    <property type="entry name" value="MEMBRANE PROTEASE YUGP-RELATED"/>
    <property type="match status" value="1"/>
</dbReference>
<proteinExistence type="predicted"/>
<dbReference type="KEGG" id="hhk:HH1059_08390"/>